<evidence type="ECO:0000313" key="1">
    <source>
        <dbReference type="EMBL" id="WUQ81527.1"/>
    </source>
</evidence>
<accession>A0ABZ1TV10</accession>
<protein>
    <submittedName>
        <fullName evidence="1">Uncharacterized protein</fullName>
    </submittedName>
</protein>
<proteinExistence type="predicted"/>
<dbReference type="Proteomes" id="UP001432222">
    <property type="component" value="Chromosome"/>
</dbReference>
<name>A0ABZ1TV10_9ACTN</name>
<keyword evidence="2" id="KW-1185">Reference proteome</keyword>
<dbReference type="RefSeq" id="WP_328952602.1">
    <property type="nucleotide sequence ID" value="NZ_CP108110.1"/>
</dbReference>
<sequence length="41" mass="4603">MKPTHLQRDGDATPSNGIVFQSYKVVHCDDPANEFTINVTR</sequence>
<organism evidence="1 2">
    <name type="scientific">Kitasatospora purpeofusca</name>
    <dbReference type="NCBI Taxonomy" id="67352"/>
    <lineage>
        <taxon>Bacteria</taxon>
        <taxon>Bacillati</taxon>
        <taxon>Actinomycetota</taxon>
        <taxon>Actinomycetes</taxon>
        <taxon>Kitasatosporales</taxon>
        <taxon>Streptomycetaceae</taxon>
        <taxon>Kitasatospora</taxon>
    </lineage>
</organism>
<dbReference type="EMBL" id="CP108110">
    <property type="protein sequence ID" value="WUQ81527.1"/>
    <property type="molecule type" value="Genomic_DNA"/>
</dbReference>
<evidence type="ECO:0000313" key="2">
    <source>
        <dbReference type="Proteomes" id="UP001432222"/>
    </source>
</evidence>
<reference evidence="1" key="1">
    <citation type="submission" date="2022-10" db="EMBL/GenBank/DDBJ databases">
        <title>The complete genomes of actinobacterial strains from the NBC collection.</title>
        <authorList>
            <person name="Joergensen T.S."/>
            <person name="Alvarez Arevalo M."/>
            <person name="Sterndorff E.B."/>
            <person name="Faurdal D."/>
            <person name="Vuksanovic O."/>
            <person name="Mourched A.-S."/>
            <person name="Charusanti P."/>
            <person name="Shaw S."/>
            <person name="Blin K."/>
            <person name="Weber T."/>
        </authorList>
    </citation>
    <scope>NUCLEOTIDE SEQUENCE</scope>
    <source>
        <strain evidence="1">NBC_00222</strain>
    </source>
</reference>
<gene>
    <name evidence="1" type="ORF">OHA16_00240</name>
</gene>